<gene>
    <name evidence="2" type="ORF">CLV84_0102</name>
</gene>
<reference evidence="2 3" key="1">
    <citation type="submission" date="2018-02" db="EMBL/GenBank/DDBJ databases">
        <title>Genomic Encyclopedia of Archaeal and Bacterial Type Strains, Phase II (KMG-II): from individual species to whole genera.</title>
        <authorList>
            <person name="Goeker M."/>
        </authorList>
    </citation>
    <scope>NUCLEOTIDE SEQUENCE [LARGE SCALE GENOMIC DNA]</scope>
    <source>
        <strain evidence="2 3">DSM 29526</strain>
    </source>
</reference>
<comment type="caution">
    <text evidence="2">The sequence shown here is derived from an EMBL/GenBank/DDBJ whole genome shotgun (WGS) entry which is preliminary data.</text>
</comment>
<dbReference type="OrthoDB" id="667323at2"/>
<dbReference type="RefSeq" id="WP_104417783.1">
    <property type="nucleotide sequence ID" value="NZ_PTJC01000005.1"/>
</dbReference>
<evidence type="ECO:0000313" key="2">
    <source>
        <dbReference type="EMBL" id="PPK87167.1"/>
    </source>
</evidence>
<evidence type="ECO:0000256" key="1">
    <source>
        <dbReference type="SAM" id="Phobius"/>
    </source>
</evidence>
<dbReference type="Proteomes" id="UP000237662">
    <property type="component" value="Unassembled WGS sequence"/>
</dbReference>
<name>A0A2S6I6Q7_9BACT</name>
<keyword evidence="3" id="KW-1185">Reference proteome</keyword>
<feature type="transmembrane region" description="Helical" evidence="1">
    <location>
        <begin position="154"/>
        <end position="180"/>
    </location>
</feature>
<keyword evidence="1" id="KW-0472">Membrane</keyword>
<proteinExistence type="predicted"/>
<keyword evidence="1" id="KW-0812">Transmembrane</keyword>
<dbReference type="AlphaFoldDB" id="A0A2S6I6Q7"/>
<protein>
    <submittedName>
        <fullName evidence="2">Uncharacterized protein</fullName>
    </submittedName>
</protein>
<keyword evidence="1" id="KW-1133">Transmembrane helix</keyword>
<evidence type="ECO:0000313" key="3">
    <source>
        <dbReference type="Proteomes" id="UP000237662"/>
    </source>
</evidence>
<organism evidence="2 3">
    <name type="scientific">Neolewinella xylanilytica</name>
    <dbReference type="NCBI Taxonomy" id="1514080"/>
    <lineage>
        <taxon>Bacteria</taxon>
        <taxon>Pseudomonadati</taxon>
        <taxon>Bacteroidota</taxon>
        <taxon>Saprospiria</taxon>
        <taxon>Saprospirales</taxon>
        <taxon>Lewinellaceae</taxon>
        <taxon>Neolewinella</taxon>
    </lineage>
</organism>
<sequence>MIQKDVEKWLISQPGEKREYFYAAGKEIGTFTVNPHQPGQISTGDSALPPGPKKKIVPFSYIRTVESKANEARITVHYQKDSQLHYDASSPEQAERIVSFLSERAEAVKVTREKDSVLKVIRKPLLAFVGLGLLLGWGYLTAQQLENGEAFREHIAIILLVAGLGTEWLRILMGAAAAIIGLRIAYLIKHNDTVTRVYFGLSRFKAD</sequence>
<accession>A0A2S6I6Q7</accession>
<dbReference type="EMBL" id="PTJC01000005">
    <property type="protein sequence ID" value="PPK87167.1"/>
    <property type="molecule type" value="Genomic_DNA"/>
</dbReference>
<feature type="transmembrane region" description="Helical" evidence="1">
    <location>
        <begin position="124"/>
        <end position="142"/>
    </location>
</feature>